<sequence>MARLIMTRLHIIIIICLSIFQISEAQMGGESTYDFLNLTTSAKVGALGGTNVSISDSIGDLNFVFHNPALLKADMDNALAFNYVPYIADINYGYFAYAKHFRDLGTFGLAVHNVNYGSFTRTNEYHEELGTTNAAEYALILTYARKLTPTISMGMSVKPIYSKFDTYTSFGLATDFGFNYIRRDKNFSMGIVLKNLGSQISTYEDTSEDMPSDLQIGFTKKLAHAPFRFSLTAQHLLDWDLTYERSDNSTTTGLSDGTEDDPSFGDQLMRHMVLGIEFLPAKNFHIDFGYNHRRRKELGYEEKMSTAGYSWGFGFRIYKFMFSYGSARYHLGGTSNHFSITTNLSNF</sequence>
<dbReference type="NCBIfam" id="NF033711">
    <property type="entry name" value="T9SS_PorQ"/>
    <property type="match status" value="1"/>
</dbReference>
<dbReference type="Gene3D" id="2.40.160.60">
    <property type="entry name" value="Outer membrane protein transport protein (OMPP1/FadL/TodX)"/>
    <property type="match status" value="1"/>
</dbReference>
<comment type="caution">
    <text evidence="1">The sequence shown here is derived from an EMBL/GenBank/DDBJ whole genome shotgun (WGS) entry which is preliminary data.</text>
</comment>
<reference evidence="1" key="1">
    <citation type="submission" date="2022-10" db="EMBL/GenBank/DDBJ databases">
        <authorList>
            <person name="Yu W.X."/>
        </authorList>
    </citation>
    <scope>NUCLEOTIDE SEQUENCE</scope>
    <source>
        <strain evidence="1">D04</strain>
    </source>
</reference>
<protein>
    <submittedName>
        <fullName evidence="1">Type IX secretion system protein PorQ</fullName>
    </submittedName>
</protein>
<accession>A0AAE3SJ04</accession>
<dbReference type="NCBIfam" id="NF033709">
    <property type="entry name" value="PorV_fam"/>
    <property type="match status" value="1"/>
</dbReference>
<name>A0AAE3SJ04_9BACT</name>
<organism evidence="1 2">
    <name type="scientific">Plebeiibacterium marinum</name>
    <dbReference type="NCBI Taxonomy" id="2992111"/>
    <lineage>
        <taxon>Bacteria</taxon>
        <taxon>Pseudomonadati</taxon>
        <taxon>Bacteroidota</taxon>
        <taxon>Bacteroidia</taxon>
        <taxon>Marinilabiliales</taxon>
        <taxon>Marinilabiliaceae</taxon>
        <taxon>Plebeiibacterium</taxon>
    </lineage>
</organism>
<evidence type="ECO:0000313" key="2">
    <source>
        <dbReference type="Proteomes" id="UP001207408"/>
    </source>
</evidence>
<proteinExistence type="predicted"/>
<dbReference type="AlphaFoldDB" id="A0AAE3SJ04"/>
<dbReference type="EMBL" id="JAPDPI010000008">
    <property type="protein sequence ID" value="MCW3805192.1"/>
    <property type="molecule type" value="Genomic_DNA"/>
</dbReference>
<dbReference type="Proteomes" id="UP001207408">
    <property type="component" value="Unassembled WGS sequence"/>
</dbReference>
<keyword evidence="2" id="KW-1185">Reference proteome</keyword>
<evidence type="ECO:0000313" key="1">
    <source>
        <dbReference type="EMBL" id="MCW3805192.1"/>
    </source>
</evidence>
<gene>
    <name evidence="1" type="primary">porQ</name>
    <name evidence="1" type="ORF">OM074_06110</name>
</gene>